<evidence type="ECO:0000313" key="3">
    <source>
        <dbReference type="Proteomes" id="UP000002051"/>
    </source>
</evidence>
<reference evidence="1 3" key="2">
    <citation type="journal article" date="2014" name="BMC Genomics">
        <title>An improved genome release (version Mt4.0) for the model legume Medicago truncatula.</title>
        <authorList>
            <person name="Tang H."/>
            <person name="Krishnakumar V."/>
            <person name="Bidwell S."/>
            <person name="Rosen B."/>
            <person name="Chan A."/>
            <person name="Zhou S."/>
            <person name="Gentzbittel L."/>
            <person name="Childs K.L."/>
            <person name="Yandell M."/>
            <person name="Gundlach H."/>
            <person name="Mayer K.F."/>
            <person name="Schwartz D.C."/>
            <person name="Town C.D."/>
        </authorList>
    </citation>
    <scope>GENOME REANNOTATION</scope>
    <source>
        <strain evidence="1">A17</strain>
        <strain evidence="2 3">cv. Jemalong A17</strain>
    </source>
</reference>
<accession>A0A072VAG0</accession>
<reference evidence="1 3" key="1">
    <citation type="journal article" date="2011" name="Nature">
        <title>The Medicago genome provides insight into the evolution of rhizobial symbioses.</title>
        <authorList>
            <person name="Young N.D."/>
            <person name="Debelle F."/>
            <person name="Oldroyd G.E."/>
            <person name="Geurts R."/>
            <person name="Cannon S.B."/>
            <person name="Udvardi M.K."/>
            <person name="Benedito V.A."/>
            <person name="Mayer K.F."/>
            <person name="Gouzy J."/>
            <person name="Schoof H."/>
            <person name="Van de Peer Y."/>
            <person name="Proost S."/>
            <person name="Cook D.R."/>
            <person name="Meyers B.C."/>
            <person name="Spannagl M."/>
            <person name="Cheung F."/>
            <person name="De Mita S."/>
            <person name="Krishnakumar V."/>
            <person name="Gundlach H."/>
            <person name="Zhou S."/>
            <person name="Mudge J."/>
            <person name="Bharti A.K."/>
            <person name="Murray J.D."/>
            <person name="Naoumkina M.A."/>
            <person name="Rosen B."/>
            <person name="Silverstein K.A."/>
            <person name="Tang H."/>
            <person name="Rombauts S."/>
            <person name="Zhao P.X."/>
            <person name="Zhou P."/>
            <person name="Barbe V."/>
            <person name="Bardou P."/>
            <person name="Bechner M."/>
            <person name="Bellec A."/>
            <person name="Berger A."/>
            <person name="Berges H."/>
            <person name="Bidwell S."/>
            <person name="Bisseling T."/>
            <person name="Choisne N."/>
            <person name="Couloux A."/>
            <person name="Denny R."/>
            <person name="Deshpande S."/>
            <person name="Dai X."/>
            <person name="Doyle J.J."/>
            <person name="Dudez A.M."/>
            <person name="Farmer A.D."/>
            <person name="Fouteau S."/>
            <person name="Franken C."/>
            <person name="Gibelin C."/>
            <person name="Gish J."/>
            <person name="Goldstein S."/>
            <person name="Gonzalez A.J."/>
            <person name="Green P.J."/>
            <person name="Hallab A."/>
            <person name="Hartog M."/>
            <person name="Hua A."/>
            <person name="Humphray S.J."/>
            <person name="Jeong D.H."/>
            <person name="Jing Y."/>
            <person name="Jocker A."/>
            <person name="Kenton S.M."/>
            <person name="Kim D.J."/>
            <person name="Klee K."/>
            <person name="Lai H."/>
            <person name="Lang C."/>
            <person name="Lin S."/>
            <person name="Macmil S.L."/>
            <person name="Magdelenat G."/>
            <person name="Matthews L."/>
            <person name="McCorrison J."/>
            <person name="Monaghan E.L."/>
            <person name="Mun J.H."/>
            <person name="Najar F.Z."/>
            <person name="Nicholson C."/>
            <person name="Noirot C."/>
            <person name="O'Bleness M."/>
            <person name="Paule C.R."/>
            <person name="Poulain J."/>
            <person name="Prion F."/>
            <person name="Qin B."/>
            <person name="Qu C."/>
            <person name="Retzel E.F."/>
            <person name="Riddle C."/>
            <person name="Sallet E."/>
            <person name="Samain S."/>
            <person name="Samson N."/>
            <person name="Sanders I."/>
            <person name="Saurat O."/>
            <person name="Scarpelli C."/>
            <person name="Schiex T."/>
            <person name="Segurens B."/>
            <person name="Severin A.J."/>
            <person name="Sherrier D.J."/>
            <person name="Shi R."/>
            <person name="Sims S."/>
            <person name="Singer S.R."/>
            <person name="Sinharoy S."/>
            <person name="Sterck L."/>
            <person name="Viollet A."/>
            <person name="Wang B.B."/>
            <person name="Wang K."/>
            <person name="Wang M."/>
            <person name="Wang X."/>
            <person name="Warfsmann J."/>
            <person name="Weissenbach J."/>
            <person name="White D.D."/>
            <person name="White J.D."/>
            <person name="Wiley G.B."/>
            <person name="Wincker P."/>
            <person name="Xing Y."/>
            <person name="Yang L."/>
            <person name="Yao Z."/>
            <person name="Ying F."/>
            <person name="Zhai J."/>
            <person name="Zhou L."/>
            <person name="Zuber A."/>
            <person name="Denarie J."/>
            <person name="Dixon R.A."/>
            <person name="May G.D."/>
            <person name="Schwartz D.C."/>
            <person name="Rogers J."/>
            <person name="Quetier F."/>
            <person name="Town C.D."/>
            <person name="Roe B.A."/>
        </authorList>
    </citation>
    <scope>NUCLEOTIDE SEQUENCE [LARGE SCALE GENOMIC DNA]</scope>
    <source>
        <strain evidence="1">A17</strain>
        <strain evidence="2 3">cv. Jemalong A17</strain>
    </source>
</reference>
<dbReference type="EMBL" id="CM001218">
    <property type="protein sequence ID" value="KEH39024.1"/>
    <property type="molecule type" value="Genomic_DNA"/>
</dbReference>
<name>A0A072VAG0_MEDTR</name>
<organism evidence="1 3">
    <name type="scientific">Medicago truncatula</name>
    <name type="common">Barrel medic</name>
    <name type="synonym">Medicago tribuloides</name>
    <dbReference type="NCBI Taxonomy" id="3880"/>
    <lineage>
        <taxon>Eukaryota</taxon>
        <taxon>Viridiplantae</taxon>
        <taxon>Streptophyta</taxon>
        <taxon>Embryophyta</taxon>
        <taxon>Tracheophyta</taxon>
        <taxon>Spermatophyta</taxon>
        <taxon>Magnoliopsida</taxon>
        <taxon>eudicotyledons</taxon>
        <taxon>Gunneridae</taxon>
        <taxon>Pentapetalae</taxon>
        <taxon>rosids</taxon>
        <taxon>fabids</taxon>
        <taxon>Fabales</taxon>
        <taxon>Fabaceae</taxon>
        <taxon>Papilionoideae</taxon>
        <taxon>50 kb inversion clade</taxon>
        <taxon>NPAAA clade</taxon>
        <taxon>Hologalegina</taxon>
        <taxon>IRL clade</taxon>
        <taxon>Trifolieae</taxon>
        <taxon>Medicago</taxon>
    </lineage>
</organism>
<dbReference type="Proteomes" id="UP000002051">
    <property type="component" value="Chromosome 2"/>
</dbReference>
<proteinExistence type="predicted"/>
<dbReference type="EnsemblPlants" id="KEH39024">
    <property type="protein sequence ID" value="KEH39024"/>
    <property type="gene ID" value="MTR_2g089295"/>
</dbReference>
<dbReference type="AlphaFoldDB" id="A0A072VAG0"/>
<reference evidence="2" key="3">
    <citation type="submission" date="2015-04" db="UniProtKB">
        <authorList>
            <consortium name="EnsemblPlants"/>
        </authorList>
    </citation>
    <scope>IDENTIFICATION</scope>
    <source>
        <strain evidence="2">cv. Jemalong A17</strain>
    </source>
</reference>
<evidence type="ECO:0000313" key="1">
    <source>
        <dbReference type="EMBL" id="KEH39024.1"/>
    </source>
</evidence>
<keyword evidence="3" id="KW-1185">Reference proteome</keyword>
<gene>
    <name evidence="1" type="ordered locus">MTR_2g089295</name>
</gene>
<dbReference type="HOGENOM" id="CLU_1962834_0_0_1"/>
<evidence type="ECO:0000313" key="2">
    <source>
        <dbReference type="EnsemblPlants" id="KEH39024"/>
    </source>
</evidence>
<sequence>MEVKTRVCYSEFEAWEEPLFLVTPVFKMLSTENSTSQVNFTMPSGKSYQVRWVDEIAIIFYIQTSGRGKKKICRKKPLKNVKLKVRKAKASLRERRDLELLYHWNLMDLECLYKEASNGLDYLLCNVK</sequence>
<protein>
    <submittedName>
        <fullName evidence="1 2">Uncharacterized protein</fullName>
    </submittedName>
</protein>